<dbReference type="InterPro" id="IPR051831">
    <property type="entry name" value="Bromodomain_contain_prot"/>
</dbReference>
<proteinExistence type="predicted"/>
<dbReference type="PANTHER" id="PTHR22881:SF26">
    <property type="entry name" value="BROMODOMAIN CONTAINING PROTEIN, EXPRESSED"/>
    <property type="match status" value="1"/>
</dbReference>
<keyword evidence="1 2" id="KW-0103">Bromodomain</keyword>
<dbReference type="Pfam" id="PF00439">
    <property type="entry name" value="Bromodomain"/>
    <property type="match status" value="1"/>
</dbReference>
<dbReference type="STRING" id="2711.A0A067FA18"/>
<evidence type="ECO:0000313" key="4">
    <source>
        <dbReference type="EMBL" id="KDO64194.1"/>
    </source>
</evidence>
<reference evidence="4 5" key="1">
    <citation type="submission" date="2014-04" db="EMBL/GenBank/DDBJ databases">
        <authorList>
            <consortium name="International Citrus Genome Consortium"/>
            <person name="Gmitter F."/>
            <person name="Chen C."/>
            <person name="Farmerie W."/>
            <person name="Harkins T."/>
            <person name="Desany B."/>
            <person name="Mohiuddin M."/>
            <person name="Kodira C."/>
            <person name="Borodovsky M."/>
            <person name="Lomsadze A."/>
            <person name="Burns P."/>
            <person name="Jenkins J."/>
            <person name="Prochnik S."/>
            <person name="Shu S."/>
            <person name="Chapman J."/>
            <person name="Pitluck S."/>
            <person name="Schmutz J."/>
            <person name="Rokhsar D."/>
        </authorList>
    </citation>
    <scope>NUCLEOTIDE SEQUENCE</scope>
</reference>
<dbReference type="SMART" id="SM00297">
    <property type="entry name" value="BROMO"/>
    <property type="match status" value="1"/>
</dbReference>
<protein>
    <recommendedName>
        <fullName evidence="3">Bromo domain-containing protein</fullName>
    </recommendedName>
</protein>
<keyword evidence="5" id="KW-1185">Reference proteome</keyword>
<evidence type="ECO:0000256" key="1">
    <source>
        <dbReference type="ARBA" id="ARBA00023117"/>
    </source>
</evidence>
<feature type="non-terminal residue" evidence="4">
    <location>
        <position position="1"/>
    </location>
</feature>
<accession>A0A067FA18</accession>
<dbReference type="EMBL" id="KK784908">
    <property type="protein sequence ID" value="KDO64194.1"/>
    <property type="molecule type" value="Genomic_DNA"/>
</dbReference>
<dbReference type="InterPro" id="IPR001487">
    <property type="entry name" value="Bromodomain"/>
</dbReference>
<evidence type="ECO:0000256" key="2">
    <source>
        <dbReference type="PROSITE-ProRule" id="PRU00035"/>
    </source>
</evidence>
<evidence type="ECO:0000259" key="3">
    <source>
        <dbReference type="PROSITE" id="PS50014"/>
    </source>
</evidence>
<dbReference type="PRINTS" id="PR00503">
    <property type="entry name" value="BROMODOMAIN"/>
</dbReference>
<dbReference type="SUPFAM" id="SSF47370">
    <property type="entry name" value="Bromodomain"/>
    <property type="match status" value="1"/>
</dbReference>
<sequence length="96" mass="11179">QPSSVPSAPQMPEKRVLELILNILQRKDTNEIFAEPVDTKEVEDYYEIIKEPMDFGTMRAKLHEGMYTSLEQFEVCSFFTLCLKFWSIGILFLSIL</sequence>
<gene>
    <name evidence="4" type="ORF">CISIN_1g036733mg</name>
</gene>
<dbReference type="AlphaFoldDB" id="A0A067FA18"/>
<feature type="domain" description="Bromo" evidence="3">
    <location>
        <begin position="25"/>
        <end position="73"/>
    </location>
</feature>
<dbReference type="InterPro" id="IPR036427">
    <property type="entry name" value="Bromodomain-like_sf"/>
</dbReference>
<dbReference type="Gene3D" id="1.20.920.10">
    <property type="entry name" value="Bromodomain-like"/>
    <property type="match status" value="1"/>
</dbReference>
<dbReference type="PROSITE" id="PS50014">
    <property type="entry name" value="BROMODOMAIN_2"/>
    <property type="match status" value="1"/>
</dbReference>
<organism evidence="4 5">
    <name type="scientific">Citrus sinensis</name>
    <name type="common">Sweet orange</name>
    <name type="synonym">Citrus aurantium var. sinensis</name>
    <dbReference type="NCBI Taxonomy" id="2711"/>
    <lineage>
        <taxon>Eukaryota</taxon>
        <taxon>Viridiplantae</taxon>
        <taxon>Streptophyta</taxon>
        <taxon>Embryophyta</taxon>
        <taxon>Tracheophyta</taxon>
        <taxon>Spermatophyta</taxon>
        <taxon>Magnoliopsida</taxon>
        <taxon>eudicotyledons</taxon>
        <taxon>Gunneridae</taxon>
        <taxon>Pentapetalae</taxon>
        <taxon>rosids</taxon>
        <taxon>malvids</taxon>
        <taxon>Sapindales</taxon>
        <taxon>Rutaceae</taxon>
        <taxon>Aurantioideae</taxon>
        <taxon>Citrus</taxon>
    </lineage>
</organism>
<dbReference type="Proteomes" id="UP000027120">
    <property type="component" value="Unassembled WGS sequence"/>
</dbReference>
<dbReference type="PANTHER" id="PTHR22881">
    <property type="entry name" value="BROMODOMAIN CONTAINING PROTEIN"/>
    <property type="match status" value="1"/>
</dbReference>
<dbReference type="SMR" id="A0A067FA18"/>
<evidence type="ECO:0000313" key="5">
    <source>
        <dbReference type="Proteomes" id="UP000027120"/>
    </source>
</evidence>
<name>A0A067FA18_CITSI</name>